<evidence type="ECO:0000256" key="4">
    <source>
        <dbReference type="ARBA" id="ARBA00022475"/>
    </source>
</evidence>
<dbReference type="Pfam" id="PF00528">
    <property type="entry name" value="BPD_transp_1"/>
    <property type="match status" value="1"/>
</dbReference>
<comment type="subcellular location">
    <subcellularLocation>
        <location evidence="1 9">Cell membrane</location>
        <topology evidence="1 9">Multi-pass membrane protein</topology>
    </subcellularLocation>
</comment>
<evidence type="ECO:0000256" key="9">
    <source>
        <dbReference type="RuleBase" id="RU363032"/>
    </source>
</evidence>
<evidence type="ECO:0000256" key="8">
    <source>
        <dbReference type="ARBA" id="ARBA00023136"/>
    </source>
</evidence>
<dbReference type="InterPro" id="IPR000515">
    <property type="entry name" value="MetI-like"/>
</dbReference>
<evidence type="ECO:0000313" key="13">
    <source>
        <dbReference type="Proteomes" id="UP000632222"/>
    </source>
</evidence>
<feature type="transmembrane region" description="Helical" evidence="9">
    <location>
        <begin position="66"/>
        <end position="97"/>
    </location>
</feature>
<evidence type="ECO:0000256" key="7">
    <source>
        <dbReference type="ARBA" id="ARBA00022989"/>
    </source>
</evidence>
<dbReference type="CDD" id="cd06261">
    <property type="entry name" value="TM_PBP2"/>
    <property type="match status" value="1"/>
</dbReference>
<evidence type="ECO:0000256" key="3">
    <source>
        <dbReference type="ARBA" id="ARBA00022448"/>
    </source>
</evidence>
<keyword evidence="8 9" id="KW-0472">Membrane</keyword>
<evidence type="ECO:0000256" key="2">
    <source>
        <dbReference type="ARBA" id="ARBA00007069"/>
    </source>
</evidence>
<dbReference type="InterPro" id="IPR035906">
    <property type="entry name" value="MetI-like_sf"/>
</dbReference>
<evidence type="ECO:0000256" key="10">
    <source>
        <dbReference type="RuleBase" id="RU363054"/>
    </source>
</evidence>
<sequence>MQNSRKVLSSRSDQYFKGLILLLGVAIIAIFGLSLYELVVGGWDALKTYGLGFLTDTVWDVPNEKYGALTFIVGTLLTSVPALLIAVLLAVPAAIFVTEYAPRWLAEPVSYLIELLAAIPSVIYGLWAIVFLVPLVQKLQMWIMTDPQLQKISWLVAAPTGRSLFTAVIVLSIMVIPYTASVARDVIRLVPADQREAAYALGATKWEVISMAILPYARAGIFGGVILSLGRALGETMAVTMVIGNNNAIPAGPFSATNTMASVIATQFQEATSDLQLSSLLGIGLLLFIISVIVNYLARLIVARLTPKGIK</sequence>
<gene>
    <name evidence="12" type="ORF">GCM10008938_39140</name>
</gene>
<keyword evidence="7 9" id="KW-1133">Transmembrane helix</keyword>
<evidence type="ECO:0000256" key="5">
    <source>
        <dbReference type="ARBA" id="ARBA00022592"/>
    </source>
</evidence>
<comment type="caution">
    <text evidence="12">The sequence shown here is derived from an EMBL/GenBank/DDBJ whole genome shotgun (WGS) entry which is preliminary data.</text>
</comment>
<dbReference type="PROSITE" id="PS50928">
    <property type="entry name" value="ABC_TM1"/>
    <property type="match status" value="1"/>
</dbReference>
<dbReference type="EMBL" id="BMOD01000020">
    <property type="protein sequence ID" value="GGJ49345.1"/>
    <property type="molecule type" value="Genomic_DNA"/>
</dbReference>
<accession>A0ABQ2DAF5</accession>
<keyword evidence="4 10" id="KW-1003">Cell membrane</keyword>
<name>A0ABQ2DAF5_9DEIO</name>
<dbReference type="PANTHER" id="PTHR30425">
    <property type="entry name" value="PHOSPHATE TRANSPORT SYSTEM PERMEASE PROTEIN PST"/>
    <property type="match status" value="1"/>
</dbReference>
<evidence type="ECO:0000313" key="12">
    <source>
        <dbReference type="EMBL" id="GGJ49345.1"/>
    </source>
</evidence>
<feature type="transmembrane region" description="Helical" evidence="9">
    <location>
        <begin position="20"/>
        <end position="46"/>
    </location>
</feature>
<protein>
    <recommendedName>
        <fullName evidence="10">Phosphate transport system permease protein</fullName>
    </recommendedName>
</protein>
<dbReference type="NCBIfam" id="TIGR02138">
    <property type="entry name" value="phosphate_pstC"/>
    <property type="match status" value="1"/>
</dbReference>
<evidence type="ECO:0000256" key="1">
    <source>
        <dbReference type="ARBA" id="ARBA00004651"/>
    </source>
</evidence>
<feature type="transmembrane region" description="Helical" evidence="9">
    <location>
        <begin position="208"/>
        <end position="229"/>
    </location>
</feature>
<evidence type="ECO:0000259" key="11">
    <source>
        <dbReference type="PROSITE" id="PS50928"/>
    </source>
</evidence>
<dbReference type="InterPro" id="IPR011864">
    <property type="entry name" value="Phosphate_PstC"/>
</dbReference>
<comment type="function">
    <text evidence="10">Part of the binding-protein-dependent transport system for phosphate; probably responsible for the translocation of the substrate across the membrane.</text>
</comment>
<reference evidence="13" key="1">
    <citation type="journal article" date="2019" name="Int. J. Syst. Evol. Microbiol.">
        <title>The Global Catalogue of Microorganisms (GCM) 10K type strain sequencing project: providing services to taxonomists for standard genome sequencing and annotation.</title>
        <authorList>
            <consortium name="The Broad Institute Genomics Platform"/>
            <consortium name="The Broad Institute Genome Sequencing Center for Infectious Disease"/>
            <person name="Wu L."/>
            <person name="Ma J."/>
        </authorList>
    </citation>
    <scope>NUCLEOTIDE SEQUENCE [LARGE SCALE GENOMIC DNA]</scope>
    <source>
        <strain evidence="13">JCM 14370</strain>
    </source>
</reference>
<keyword evidence="5 10" id="KW-0592">Phosphate transport</keyword>
<proteinExistence type="inferred from homology"/>
<keyword evidence="13" id="KW-1185">Reference proteome</keyword>
<dbReference type="Gene3D" id="1.10.3720.10">
    <property type="entry name" value="MetI-like"/>
    <property type="match status" value="1"/>
</dbReference>
<keyword evidence="3 9" id="KW-0813">Transport</keyword>
<feature type="domain" description="ABC transmembrane type-1" evidence="11">
    <location>
        <begin position="72"/>
        <end position="298"/>
    </location>
</feature>
<feature type="transmembrane region" description="Helical" evidence="9">
    <location>
        <begin position="164"/>
        <end position="187"/>
    </location>
</feature>
<keyword evidence="6 9" id="KW-0812">Transmembrane</keyword>
<dbReference type="Proteomes" id="UP000632222">
    <property type="component" value="Unassembled WGS sequence"/>
</dbReference>
<organism evidence="12 13">
    <name type="scientific">Deinococcus roseus</name>
    <dbReference type="NCBI Taxonomy" id="392414"/>
    <lineage>
        <taxon>Bacteria</taxon>
        <taxon>Thermotogati</taxon>
        <taxon>Deinococcota</taxon>
        <taxon>Deinococci</taxon>
        <taxon>Deinococcales</taxon>
        <taxon>Deinococcaceae</taxon>
        <taxon>Deinococcus</taxon>
    </lineage>
</organism>
<feature type="transmembrane region" description="Helical" evidence="9">
    <location>
        <begin position="109"/>
        <end position="136"/>
    </location>
</feature>
<dbReference type="SUPFAM" id="SSF161098">
    <property type="entry name" value="MetI-like"/>
    <property type="match status" value="1"/>
</dbReference>
<feature type="transmembrane region" description="Helical" evidence="9">
    <location>
        <begin position="280"/>
        <end position="302"/>
    </location>
</feature>
<dbReference type="RefSeq" id="WP_189005647.1">
    <property type="nucleotide sequence ID" value="NZ_BMOD01000020.1"/>
</dbReference>
<dbReference type="InterPro" id="IPR051124">
    <property type="entry name" value="Phosphate_Transport_Permease"/>
</dbReference>
<evidence type="ECO:0000256" key="6">
    <source>
        <dbReference type="ARBA" id="ARBA00022692"/>
    </source>
</evidence>
<dbReference type="PANTHER" id="PTHR30425:SF1">
    <property type="entry name" value="PHOSPHATE TRANSPORT SYSTEM PERMEASE PROTEIN PSTC"/>
    <property type="match status" value="1"/>
</dbReference>
<comment type="similarity">
    <text evidence="2 10">Belongs to the binding-protein-dependent transport system permease family. CysTW subfamily.</text>
</comment>